<evidence type="ECO:0000313" key="10">
    <source>
        <dbReference type="Proteomes" id="UP000309992"/>
    </source>
</evidence>
<proteinExistence type="inferred from homology"/>
<comment type="similarity">
    <text evidence="2">Belongs to the homogentisate dioxygenase family.</text>
</comment>
<feature type="region of interest" description="Disordered" evidence="7">
    <location>
        <begin position="64"/>
        <end position="98"/>
    </location>
</feature>
<dbReference type="RefSeq" id="WP_137092758.1">
    <property type="nucleotide sequence ID" value="NZ_SWMS01000001.1"/>
</dbReference>
<evidence type="ECO:0000256" key="3">
    <source>
        <dbReference type="ARBA" id="ARBA00022723"/>
    </source>
</evidence>
<dbReference type="SUPFAM" id="SSF51182">
    <property type="entry name" value="RmlC-like cupins"/>
    <property type="match status" value="1"/>
</dbReference>
<evidence type="ECO:0000313" key="9">
    <source>
        <dbReference type="EMBL" id="TKG73134.1"/>
    </source>
</evidence>
<sequence length="405" mass="44946">MPLDLPCSVKINLLRSWEDDMTTPTHVQRGTLPRGVYQNLDGLKDDLLGRNGFLGRQTHLYRHGDPCEYRPAADPQTRSALQRQLSPTDATDPSGTPIRLAHNESCQLWLSRRAAAMPFYRRNLDGDEAVFVHRGQGVFETEFGPIPFEPGDVVVIPKSVTHRLVPDGADNVFLITETTEELVVPDYGLIGHYTPVDPSMIFIPEPEVLPSTEPEYEVRLKHGGDHASIGYDHNPCDVAGWRGDYFPWKYNIRDFKTLNADAAHILPSARTLLATPSMDVLLAVFGPHRAPMVPGVEKTPPSHRNADYDEVLFSHDGQAFGNPMPTGVLMHVPQGLHHGVPEAEKQRIREEYPAELLLDSVAVAIDCRARFVLDEAFVRAFEELTSGDLASGDNPVATLLNGESR</sequence>
<keyword evidence="10" id="KW-1185">Reference proteome</keyword>
<dbReference type="Proteomes" id="UP000309992">
    <property type="component" value="Unassembled WGS sequence"/>
</dbReference>
<gene>
    <name evidence="9" type="ORF">FCN18_00585</name>
</gene>
<dbReference type="InterPro" id="IPR005708">
    <property type="entry name" value="Homogentis_dOase"/>
</dbReference>
<keyword evidence="4" id="KW-0223">Dioxygenase</keyword>
<protein>
    <submittedName>
        <fullName evidence="9">Homogentisate 1,2-dioxygenase</fullName>
    </submittedName>
</protein>
<feature type="compositionally biased region" description="Polar residues" evidence="7">
    <location>
        <begin position="76"/>
        <end position="94"/>
    </location>
</feature>
<evidence type="ECO:0000256" key="7">
    <source>
        <dbReference type="SAM" id="MobiDB-lite"/>
    </source>
</evidence>
<name>A0ABY2SAY6_9PSEU</name>
<keyword evidence="6" id="KW-0408">Iron</keyword>
<keyword evidence="3" id="KW-0479">Metal-binding</keyword>
<evidence type="ECO:0000256" key="5">
    <source>
        <dbReference type="ARBA" id="ARBA00023002"/>
    </source>
</evidence>
<dbReference type="InterPro" id="IPR011051">
    <property type="entry name" value="RmlC_Cupin_sf"/>
</dbReference>
<dbReference type="InterPro" id="IPR046452">
    <property type="entry name" value="HgmA_N"/>
</dbReference>
<evidence type="ECO:0000259" key="8">
    <source>
        <dbReference type="Pfam" id="PF20510"/>
    </source>
</evidence>
<evidence type="ECO:0000256" key="4">
    <source>
        <dbReference type="ARBA" id="ARBA00022964"/>
    </source>
</evidence>
<evidence type="ECO:0000256" key="1">
    <source>
        <dbReference type="ARBA" id="ARBA00001962"/>
    </source>
</evidence>
<dbReference type="InterPro" id="IPR014710">
    <property type="entry name" value="RmlC-like_jellyroll"/>
</dbReference>
<organism evidence="9 10">
    <name type="scientific">Prauserella endophytica</name>
    <dbReference type="NCBI Taxonomy" id="1592324"/>
    <lineage>
        <taxon>Bacteria</taxon>
        <taxon>Bacillati</taxon>
        <taxon>Actinomycetota</taxon>
        <taxon>Actinomycetes</taxon>
        <taxon>Pseudonocardiales</taxon>
        <taxon>Pseudonocardiaceae</taxon>
        <taxon>Prauserella</taxon>
        <taxon>Prauserella coralliicola group</taxon>
    </lineage>
</organism>
<evidence type="ECO:0000256" key="2">
    <source>
        <dbReference type="ARBA" id="ARBA00007757"/>
    </source>
</evidence>
<evidence type="ECO:0000256" key="6">
    <source>
        <dbReference type="ARBA" id="ARBA00023004"/>
    </source>
</evidence>
<reference evidence="9 10" key="1">
    <citation type="journal article" date="2015" name="Antonie Van Leeuwenhoek">
        <title>Prauserella endophytica sp. nov., an endophytic actinobacterium isolated from Tamarix taklamakanensis.</title>
        <authorList>
            <person name="Liu J.M."/>
            <person name="Habden X."/>
            <person name="Guo L."/>
            <person name="Tuo L."/>
            <person name="Jiang Z.K."/>
            <person name="Liu S.W."/>
            <person name="Liu X.F."/>
            <person name="Chen L."/>
            <person name="Li R.F."/>
            <person name="Zhang Y.Q."/>
            <person name="Sun C.H."/>
        </authorList>
    </citation>
    <scope>NUCLEOTIDE SEQUENCE [LARGE SCALE GENOMIC DNA]</scope>
    <source>
        <strain evidence="9 10">CGMCC 4.7182</strain>
    </source>
</reference>
<feature type="domain" description="Homogentisate 1,2-dioxygenase N-terminal" evidence="8">
    <location>
        <begin position="122"/>
        <end position="251"/>
    </location>
</feature>
<dbReference type="Pfam" id="PF20510">
    <property type="entry name" value="HgmA_N"/>
    <property type="match status" value="1"/>
</dbReference>
<keyword evidence="5" id="KW-0560">Oxidoreductase</keyword>
<comment type="cofactor">
    <cofactor evidence="1">
        <name>Fe cation</name>
        <dbReference type="ChEBI" id="CHEBI:24875"/>
    </cofactor>
</comment>
<dbReference type="Gene3D" id="2.60.120.10">
    <property type="entry name" value="Jelly Rolls"/>
    <property type="match status" value="1"/>
</dbReference>
<dbReference type="EMBL" id="SWMS01000001">
    <property type="protein sequence ID" value="TKG73134.1"/>
    <property type="molecule type" value="Genomic_DNA"/>
</dbReference>
<dbReference type="PANTHER" id="PTHR11056:SF0">
    <property type="entry name" value="HOMOGENTISATE 1,2-DIOXYGENASE"/>
    <property type="match status" value="1"/>
</dbReference>
<accession>A0ABY2SAY6</accession>
<dbReference type="PANTHER" id="PTHR11056">
    <property type="entry name" value="HOMOGENTISATE 1,2-DIOXYGENASE"/>
    <property type="match status" value="1"/>
</dbReference>
<comment type="caution">
    <text evidence="9">The sequence shown here is derived from an EMBL/GenBank/DDBJ whole genome shotgun (WGS) entry which is preliminary data.</text>
</comment>